<evidence type="ECO:0000259" key="1">
    <source>
        <dbReference type="Pfam" id="PF13475"/>
    </source>
</evidence>
<dbReference type="InterPro" id="IPR029071">
    <property type="entry name" value="Ubiquitin-like_domsf"/>
</dbReference>
<feature type="non-terminal residue" evidence="2">
    <location>
        <position position="376"/>
    </location>
</feature>
<proteinExistence type="predicted"/>
<gene>
    <name evidence="2" type="ORF">EVOR1521_LOCUS27550</name>
</gene>
<dbReference type="Pfam" id="PF13475">
    <property type="entry name" value="DUF4116"/>
    <property type="match status" value="3"/>
</dbReference>
<dbReference type="Gene3D" id="3.10.20.90">
    <property type="entry name" value="Phosphatidylinositol 3-kinase Catalytic Subunit, Chain A, domain 1"/>
    <property type="match status" value="1"/>
</dbReference>
<dbReference type="InterPro" id="IPR025197">
    <property type="entry name" value="DUF4116"/>
</dbReference>
<feature type="domain" description="DUF4116" evidence="1">
    <location>
        <begin position="191"/>
        <end position="239"/>
    </location>
</feature>
<dbReference type="SUPFAM" id="SSF54236">
    <property type="entry name" value="Ubiquitin-like"/>
    <property type="match status" value="1"/>
</dbReference>
<organism evidence="2 3">
    <name type="scientific">Effrenium voratum</name>
    <dbReference type="NCBI Taxonomy" id="2562239"/>
    <lineage>
        <taxon>Eukaryota</taxon>
        <taxon>Sar</taxon>
        <taxon>Alveolata</taxon>
        <taxon>Dinophyceae</taxon>
        <taxon>Suessiales</taxon>
        <taxon>Symbiodiniaceae</taxon>
        <taxon>Effrenium</taxon>
    </lineage>
</organism>
<keyword evidence="3" id="KW-1185">Reference proteome</keyword>
<protein>
    <recommendedName>
        <fullName evidence="1">DUF4116 domain-containing protein</fullName>
    </recommendedName>
</protein>
<accession>A0AA36NGA2</accession>
<evidence type="ECO:0000313" key="2">
    <source>
        <dbReference type="EMBL" id="CAJ1405304.1"/>
    </source>
</evidence>
<feature type="domain" description="DUF4116" evidence="1">
    <location>
        <begin position="105"/>
        <end position="139"/>
    </location>
</feature>
<name>A0AA36NGA2_9DINO</name>
<comment type="caution">
    <text evidence="2">The sequence shown here is derived from an EMBL/GenBank/DDBJ whole genome shotgun (WGS) entry which is preliminary data.</text>
</comment>
<feature type="domain" description="DUF4116" evidence="1">
    <location>
        <begin position="141"/>
        <end position="189"/>
    </location>
</feature>
<reference evidence="2" key="1">
    <citation type="submission" date="2023-08" db="EMBL/GenBank/DDBJ databases">
        <authorList>
            <person name="Chen Y."/>
            <person name="Shah S."/>
            <person name="Dougan E. K."/>
            <person name="Thang M."/>
            <person name="Chan C."/>
        </authorList>
    </citation>
    <scope>NUCLEOTIDE SEQUENCE</scope>
</reference>
<dbReference type="AlphaFoldDB" id="A0AA36NGA2"/>
<dbReference type="EMBL" id="CAUJNA010003578">
    <property type="protein sequence ID" value="CAJ1405304.1"/>
    <property type="molecule type" value="Genomic_DNA"/>
</dbReference>
<dbReference type="CDD" id="cd17039">
    <property type="entry name" value="Ubl_ubiquitin_like"/>
    <property type="match status" value="1"/>
</dbReference>
<sequence>MKICVRTLAGAESFLELPSALEILSFHRWAPTKGTATALDLKLAIQQALHLPRREQRLVVGPIPLHDGQRLADLAEEEAVLQVCLIRLEGARPGLLEGLASGMLALQDLGEELRGDKELVLAAVSANGWCLEFASPALRADKAVALAAVQSDAGALEFASESLRRDRDVVLSAARRNGWALAFAEFELRKDKEIVQAAVCSNPLSLQFASKELQNDTELVLSAVRRKGQALRFASEKLRTKTEVVLGAVSSDPSAIQLCASPGVVIQALRVNAAVRRFLPSRRWPLRLRFAMYCVVDYRCLHLVGNEAMVDEMGFIVPFQGGKVPKETCGDTASSAVHRYLGLAEMVHSVPQKLQLSHPTEISSIAAQVRRPATGM</sequence>
<dbReference type="Proteomes" id="UP001178507">
    <property type="component" value="Unassembled WGS sequence"/>
</dbReference>
<evidence type="ECO:0000313" key="3">
    <source>
        <dbReference type="Proteomes" id="UP001178507"/>
    </source>
</evidence>